<proteinExistence type="predicted"/>
<dbReference type="Proteomes" id="UP001138997">
    <property type="component" value="Unassembled WGS sequence"/>
</dbReference>
<name>A0A9X1ST36_9ACTN</name>
<dbReference type="RefSeq" id="WP_231440062.1">
    <property type="nucleotide sequence ID" value="NZ_JAJOMB010000003.1"/>
</dbReference>
<comment type="caution">
    <text evidence="1">The sequence shown here is derived from an EMBL/GenBank/DDBJ whole genome shotgun (WGS) entry which is preliminary data.</text>
</comment>
<dbReference type="AlphaFoldDB" id="A0A9X1ST36"/>
<reference evidence="1" key="1">
    <citation type="submission" date="2021-11" db="EMBL/GenBank/DDBJ databases">
        <title>Streptomyces corallinus and Kineosporia corallina sp. nov., two new coral-derived marine actinobacteria.</title>
        <authorList>
            <person name="Buangrab K."/>
            <person name="Sutthacheep M."/>
            <person name="Yeemin T."/>
            <person name="Harunari E."/>
            <person name="Igarashi Y."/>
            <person name="Sripreechasak P."/>
            <person name="Kanchanasin P."/>
            <person name="Tanasupawat S."/>
            <person name="Phongsopitanun W."/>
        </authorList>
    </citation>
    <scope>NUCLEOTIDE SEQUENCE</scope>
    <source>
        <strain evidence="1">JCM 31032</strain>
    </source>
</reference>
<organism evidence="1 2">
    <name type="scientific">Kineosporia babensis</name>
    <dbReference type="NCBI Taxonomy" id="499548"/>
    <lineage>
        <taxon>Bacteria</taxon>
        <taxon>Bacillati</taxon>
        <taxon>Actinomycetota</taxon>
        <taxon>Actinomycetes</taxon>
        <taxon>Kineosporiales</taxon>
        <taxon>Kineosporiaceae</taxon>
        <taxon>Kineosporia</taxon>
    </lineage>
</organism>
<evidence type="ECO:0000313" key="1">
    <source>
        <dbReference type="EMBL" id="MCD5310886.1"/>
    </source>
</evidence>
<sequence>MTGPDGLDVALGAPTDGLDVALGNSGLARLAAERDRYRAALVRIRDQGLPTYGSGCEWEHWAAIAEKALEAK</sequence>
<dbReference type="EMBL" id="JAJOMB010000003">
    <property type="protein sequence ID" value="MCD5310886.1"/>
    <property type="molecule type" value="Genomic_DNA"/>
</dbReference>
<gene>
    <name evidence="1" type="ORF">LR394_08265</name>
</gene>
<keyword evidence="2" id="KW-1185">Reference proteome</keyword>
<protein>
    <submittedName>
        <fullName evidence="1">Uncharacterized protein</fullName>
    </submittedName>
</protein>
<accession>A0A9X1ST36</accession>
<evidence type="ECO:0000313" key="2">
    <source>
        <dbReference type="Proteomes" id="UP001138997"/>
    </source>
</evidence>